<evidence type="ECO:0000259" key="5">
    <source>
        <dbReference type="Pfam" id="PF05157"/>
    </source>
</evidence>
<dbReference type="Gene3D" id="3.30.300.160">
    <property type="entry name" value="Type II secretion system, protein E, N-terminal domain"/>
    <property type="match status" value="1"/>
</dbReference>
<evidence type="ECO:0000259" key="4">
    <source>
        <dbReference type="Pfam" id="PF00437"/>
    </source>
</evidence>
<evidence type="ECO:0000313" key="7">
    <source>
        <dbReference type="Proteomes" id="UP000218387"/>
    </source>
</evidence>
<dbReference type="PANTHER" id="PTHR30258:SF1">
    <property type="entry name" value="PROTEIN TRANSPORT PROTEIN HOFB HOMOLOG"/>
    <property type="match status" value="1"/>
</dbReference>
<dbReference type="Pfam" id="PF05157">
    <property type="entry name" value="MshEN"/>
    <property type="match status" value="1"/>
</dbReference>
<dbReference type="EMBL" id="CP029487">
    <property type="protein sequence ID" value="QCT71838.1"/>
    <property type="molecule type" value="Genomic_DNA"/>
</dbReference>
<dbReference type="PANTHER" id="PTHR30258">
    <property type="entry name" value="TYPE II SECRETION SYSTEM PROTEIN GSPE-RELATED"/>
    <property type="match status" value="1"/>
</dbReference>
<dbReference type="GO" id="GO:0005524">
    <property type="term" value="F:ATP binding"/>
    <property type="evidence" value="ECO:0007669"/>
    <property type="project" value="UniProtKB-KW"/>
</dbReference>
<protein>
    <submittedName>
        <fullName evidence="6">Type II/IV secretion system protein</fullName>
    </submittedName>
</protein>
<comment type="similarity">
    <text evidence="1">Belongs to the GSP E family.</text>
</comment>
<evidence type="ECO:0000256" key="3">
    <source>
        <dbReference type="ARBA" id="ARBA00022840"/>
    </source>
</evidence>
<accession>A0A4P9C8E1</accession>
<dbReference type="GO" id="GO:0016887">
    <property type="term" value="F:ATP hydrolysis activity"/>
    <property type="evidence" value="ECO:0007669"/>
    <property type="project" value="TreeGrafter"/>
</dbReference>
<feature type="domain" description="Type II secretion system protein GspE N-terminal" evidence="5">
    <location>
        <begin position="59"/>
        <end position="144"/>
    </location>
</feature>
<dbReference type="FunFam" id="3.30.300.160:FF:000002">
    <property type="entry name" value="Type II secretion system protein E"/>
    <property type="match status" value="1"/>
</dbReference>
<dbReference type="InterPro" id="IPR001482">
    <property type="entry name" value="T2SS/T4SS_dom"/>
</dbReference>
<gene>
    <name evidence="6" type="ORF">CPZ25_011025</name>
</gene>
<evidence type="ECO:0000256" key="1">
    <source>
        <dbReference type="ARBA" id="ARBA00006611"/>
    </source>
</evidence>
<proteinExistence type="inferred from homology"/>
<evidence type="ECO:0000313" key="6">
    <source>
        <dbReference type="EMBL" id="QCT71838.1"/>
    </source>
</evidence>
<dbReference type="GO" id="GO:0005886">
    <property type="term" value="C:plasma membrane"/>
    <property type="evidence" value="ECO:0007669"/>
    <property type="project" value="TreeGrafter"/>
</dbReference>
<organism evidence="6 7">
    <name type="scientific">Eubacterium maltosivorans</name>
    <dbReference type="NCBI Taxonomy" id="2041044"/>
    <lineage>
        <taxon>Bacteria</taxon>
        <taxon>Bacillati</taxon>
        <taxon>Bacillota</taxon>
        <taxon>Clostridia</taxon>
        <taxon>Eubacteriales</taxon>
        <taxon>Eubacteriaceae</taxon>
        <taxon>Eubacterium</taxon>
    </lineage>
</organism>
<dbReference type="AlphaFoldDB" id="A0A4P9C8E1"/>
<keyword evidence="3" id="KW-0067">ATP-binding</keyword>
<dbReference type="CDD" id="cd01129">
    <property type="entry name" value="PulE-GspE-like"/>
    <property type="match status" value="1"/>
</dbReference>
<dbReference type="Gene3D" id="3.30.450.90">
    <property type="match status" value="1"/>
</dbReference>
<sequence>MKNIRIGDILVGDGYITEGQLQEALAYQKVDKSKRLGAILVDYGYVTESQLLGALAKRLDLRVINLSQIEVDLEAAAKIPKNIAQKYTLIPIGFSSGHLLVATNDPLDFYAIEDLRLITNMPIDIVLAEKEAILKGIDSSYSEIEARQAATSANEMADDMETVSIVEDLDAAGDDAPVVNLINTMLIKGYNTGASDIHIEPFEDKTNVRLRIDGLIVDYLTLASALHQSVIARIKILSNLDIAERRLPQDGHFRARIKGIEMNIRTSVIPTVYGEKAVLRFLNQNTKLDHSGTFGMNDDNYARMRQILQSPHGIIYITGPTGSGKTTTLYMVLEMLSGKNVNICTIEDPVERNLDSINQTQVNNVAGLTFESGLRSLLRQDPDIIMVGETRDSETANIAVRAAITGHQVLSTLHTNDAVSTIVRLVDMGVEPYMVANSLTGVVAQRLVKKICPECKEAYTPSEAERELLGKDIPVLYRGRGCHQCNHTGYKGRIAVHEILAIDKTIRNMISSQSPIEDVYEYVAVNHKTTSLRQSLVELVEQGVTSMEELLKVTYYVE</sequence>
<dbReference type="RefSeq" id="WP_096918602.1">
    <property type="nucleotide sequence ID" value="NZ_CP029487.1"/>
</dbReference>
<dbReference type="SUPFAM" id="SSF160246">
    <property type="entry name" value="EspE N-terminal domain-like"/>
    <property type="match status" value="1"/>
</dbReference>
<dbReference type="SUPFAM" id="SSF52540">
    <property type="entry name" value="P-loop containing nucleoside triphosphate hydrolases"/>
    <property type="match status" value="1"/>
</dbReference>
<keyword evidence="7" id="KW-1185">Reference proteome</keyword>
<dbReference type="Pfam" id="PF00437">
    <property type="entry name" value="T2SSE"/>
    <property type="match status" value="1"/>
</dbReference>
<dbReference type="Gene3D" id="3.40.50.300">
    <property type="entry name" value="P-loop containing nucleotide triphosphate hydrolases"/>
    <property type="match status" value="1"/>
</dbReference>
<keyword evidence="2" id="KW-0547">Nucleotide-binding</keyword>
<reference evidence="6 7" key="1">
    <citation type="submission" date="2018-05" db="EMBL/GenBank/DDBJ databases">
        <title>Genome comparison of Eubacterium sp.</title>
        <authorList>
            <person name="Feng Y."/>
            <person name="Sanchez-Andrea I."/>
            <person name="Stams A.J.M."/>
            <person name="De Vos W.M."/>
        </authorList>
    </citation>
    <scope>NUCLEOTIDE SEQUENCE [LARGE SCALE GENOMIC DNA]</scope>
    <source>
        <strain evidence="6 7">YI</strain>
    </source>
</reference>
<dbReference type="KEGG" id="emt:CPZ25_011025"/>
<dbReference type="InterPro" id="IPR037257">
    <property type="entry name" value="T2SS_E_N_sf"/>
</dbReference>
<dbReference type="Proteomes" id="UP000218387">
    <property type="component" value="Chromosome"/>
</dbReference>
<evidence type="ECO:0000256" key="2">
    <source>
        <dbReference type="ARBA" id="ARBA00022741"/>
    </source>
</evidence>
<dbReference type="InterPro" id="IPR027417">
    <property type="entry name" value="P-loop_NTPase"/>
</dbReference>
<feature type="domain" description="Bacterial type II secretion system protein E" evidence="4">
    <location>
        <begin position="173"/>
        <end position="551"/>
    </location>
</feature>
<dbReference type="InterPro" id="IPR007831">
    <property type="entry name" value="T2SS_GspE_N"/>
</dbReference>
<name>A0A4P9C8E1_EUBML</name>